<keyword evidence="1" id="KW-1133">Transmembrane helix</keyword>
<protein>
    <submittedName>
        <fullName evidence="2">Stage II sporulation protein M</fullName>
    </submittedName>
</protein>
<gene>
    <name evidence="2" type="ORF">D7M11_33035</name>
</gene>
<evidence type="ECO:0000313" key="3">
    <source>
        <dbReference type="Proteomes" id="UP000282311"/>
    </source>
</evidence>
<dbReference type="Proteomes" id="UP000282311">
    <property type="component" value="Unassembled WGS sequence"/>
</dbReference>
<dbReference type="EMBL" id="RBAH01000038">
    <property type="protein sequence ID" value="RKN65232.1"/>
    <property type="molecule type" value="Genomic_DNA"/>
</dbReference>
<name>A0A3B0AXW3_9BACL</name>
<evidence type="ECO:0000313" key="2">
    <source>
        <dbReference type="EMBL" id="RKN65232.1"/>
    </source>
</evidence>
<dbReference type="Pfam" id="PF01944">
    <property type="entry name" value="SpoIIM"/>
    <property type="match status" value="1"/>
</dbReference>
<keyword evidence="3" id="KW-1185">Reference proteome</keyword>
<organism evidence="2 3">
    <name type="scientific">Paenibacillus ginsengarvi</name>
    <dbReference type="NCBI Taxonomy" id="400777"/>
    <lineage>
        <taxon>Bacteria</taxon>
        <taxon>Bacillati</taxon>
        <taxon>Bacillota</taxon>
        <taxon>Bacilli</taxon>
        <taxon>Bacillales</taxon>
        <taxon>Paenibacillaceae</taxon>
        <taxon>Paenibacillus</taxon>
    </lineage>
</organism>
<feature type="transmembrane region" description="Helical" evidence="1">
    <location>
        <begin position="79"/>
        <end position="107"/>
    </location>
</feature>
<dbReference type="InterPro" id="IPR002798">
    <property type="entry name" value="SpoIIM-like"/>
</dbReference>
<reference evidence="2 3" key="1">
    <citation type="journal article" date="2007" name="Int. J. Syst. Evol. Microbiol.">
        <title>Paenibacillus ginsengarvi sp. nov., isolated from soil from ginseng cultivation.</title>
        <authorList>
            <person name="Yoon M.H."/>
            <person name="Ten L.N."/>
            <person name="Im W.T."/>
        </authorList>
    </citation>
    <scope>NUCLEOTIDE SEQUENCE [LARGE SCALE GENOMIC DNA]</scope>
    <source>
        <strain evidence="2 3">KCTC 13059</strain>
    </source>
</reference>
<feature type="transmembrane region" description="Helical" evidence="1">
    <location>
        <begin position="127"/>
        <end position="153"/>
    </location>
</feature>
<dbReference type="PANTHER" id="PTHR35337">
    <property type="entry name" value="SLR1478 PROTEIN"/>
    <property type="match status" value="1"/>
</dbReference>
<keyword evidence="1" id="KW-0472">Membrane</keyword>
<accession>A0A3B0AXW3</accession>
<feature type="transmembrane region" description="Helical" evidence="1">
    <location>
        <begin position="51"/>
        <end position="72"/>
    </location>
</feature>
<dbReference type="AlphaFoldDB" id="A0A3B0AXW3"/>
<proteinExistence type="predicted"/>
<feature type="transmembrane region" description="Helical" evidence="1">
    <location>
        <begin position="174"/>
        <end position="201"/>
    </location>
</feature>
<keyword evidence="1" id="KW-0812">Transmembrane</keyword>
<sequence length="203" mass="22486">MKPRDLFRHFKEMQKYFIAAALVFLAGFVLGYADSAKFETLLQSQIQGLQQLARSIAAKDHSMLWLFGFIFLNNALKSIFIVFAGIFFGVLPLFFLLVNGLVLGYLASLQVQGDQLAMFLKGILPHGILEIPAIVIACAYGIRLGAIMGKGFLRLPSSQGRQVFVVEFKRFMQLSVPLMGLLVVTLLTAAIIESTITPWLIGK</sequence>
<dbReference type="PANTHER" id="PTHR35337:SF1">
    <property type="entry name" value="SLR1478 PROTEIN"/>
    <property type="match status" value="1"/>
</dbReference>
<dbReference type="RefSeq" id="WP_120751539.1">
    <property type="nucleotide sequence ID" value="NZ_RBAH01000038.1"/>
</dbReference>
<dbReference type="OrthoDB" id="161024at2"/>
<comment type="caution">
    <text evidence="2">The sequence shown here is derived from an EMBL/GenBank/DDBJ whole genome shotgun (WGS) entry which is preliminary data.</text>
</comment>
<evidence type="ECO:0000256" key="1">
    <source>
        <dbReference type="SAM" id="Phobius"/>
    </source>
</evidence>